<feature type="domain" description="Lipoyl-binding" evidence="8">
    <location>
        <begin position="1"/>
        <end position="72"/>
    </location>
</feature>
<sequence length="419" mass="43875">MPALSPTMTAGNIGAWQKKPGDSIAPGDVLVEIETDKAQMDFEFQEEGVLAKVLKDQGEKDVAVGNPIAVMVEEGADISAFEGFSIADAGGDAAAPAEKKDEPKKEESSSPAPTPEPTPEPQDTTSSGRLETSLQREPNAAPAAKRLAIEQGIKLSSVKGSGPGGKITEDDVKKASAAPASGAASASGAAYEDLPLSGMRKTIANRLQQSVRENPHFFVSSSISVSKLMKLRQALNSSAEGKYKLSVNDFLIKAIAAAAKKVPAANSSWQNDTIRQYNTVDVSVAVATPTGLITPIVRAAEGKGLEAISASVKDLAKRARDNKLKPEEYQGGSISISNMGMNPAVDSFTAIINPPQSTILAIGSPKKVAIPSENESGVAWDDQITITGSFDHKVVDGAVGAEFMKELKKVVENPLELLL</sequence>
<evidence type="ECO:0000256" key="6">
    <source>
        <dbReference type="RuleBase" id="RU361137"/>
    </source>
</evidence>
<dbReference type="SUPFAM" id="SSF52777">
    <property type="entry name" value="CoA-dependent acyltransferases"/>
    <property type="match status" value="1"/>
</dbReference>
<accession>A0ABR3VW05</accession>
<dbReference type="Pfam" id="PF00198">
    <property type="entry name" value="2-oxoacid_dh"/>
    <property type="match status" value="1"/>
</dbReference>
<proteinExistence type="inferred from homology"/>
<organism evidence="10 11">
    <name type="scientific">Diaporthe australafricana</name>
    <dbReference type="NCBI Taxonomy" id="127596"/>
    <lineage>
        <taxon>Eukaryota</taxon>
        <taxon>Fungi</taxon>
        <taxon>Dikarya</taxon>
        <taxon>Ascomycota</taxon>
        <taxon>Pezizomycotina</taxon>
        <taxon>Sordariomycetes</taxon>
        <taxon>Sordariomycetidae</taxon>
        <taxon>Diaporthales</taxon>
        <taxon>Diaporthaceae</taxon>
        <taxon>Diaporthe</taxon>
    </lineage>
</organism>
<dbReference type="PANTHER" id="PTHR23151:SF90">
    <property type="entry name" value="DIHYDROLIPOYLLYSINE-RESIDUE ACETYLTRANSFERASE COMPONENT OF PYRUVATE DEHYDROGENASE COMPLEX, MITOCHONDRIAL-RELATED"/>
    <property type="match status" value="1"/>
</dbReference>
<feature type="region of interest" description="Disordered" evidence="7">
    <location>
        <begin position="158"/>
        <end position="189"/>
    </location>
</feature>
<feature type="region of interest" description="Disordered" evidence="7">
    <location>
        <begin position="91"/>
        <end position="143"/>
    </location>
</feature>
<keyword evidence="11" id="KW-1185">Reference proteome</keyword>
<dbReference type="EC" id="2.3.1.12" evidence="6"/>
<dbReference type="InterPro" id="IPR011053">
    <property type="entry name" value="Single_hybrid_motif"/>
</dbReference>
<gene>
    <name evidence="10" type="primary">LAT1</name>
    <name evidence="10" type="ORF">Daus18300_014251</name>
</gene>
<keyword evidence="2 6" id="KW-0808">Transferase</keyword>
<dbReference type="CDD" id="cd06849">
    <property type="entry name" value="lipoyl_domain"/>
    <property type="match status" value="1"/>
</dbReference>
<comment type="subcellular location">
    <subcellularLocation>
        <location evidence="6">Mitochondrion</location>
    </subcellularLocation>
</comment>
<evidence type="ECO:0000313" key="11">
    <source>
        <dbReference type="Proteomes" id="UP001583177"/>
    </source>
</evidence>
<comment type="cofactor">
    <cofactor evidence="6">
        <name>(R)-lipoate</name>
        <dbReference type="ChEBI" id="CHEBI:83088"/>
    </cofactor>
    <text evidence="6">Binds 1 lipoyl cofactor covalently.</text>
</comment>
<dbReference type="InterPro" id="IPR003016">
    <property type="entry name" value="2-oxoA_DH_lipoyl-BS"/>
</dbReference>
<protein>
    <recommendedName>
        <fullName evidence="6">Acetyltransferase component of pyruvate dehydrogenase complex</fullName>
        <ecNumber evidence="6">2.3.1.12</ecNumber>
    </recommendedName>
</protein>
<dbReference type="InterPro" id="IPR023213">
    <property type="entry name" value="CAT-like_dom_sf"/>
</dbReference>
<evidence type="ECO:0000259" key="9">
    <source>
        <dbReference type="PROSITE" id="PS51826"/>
    </source>
</evidence>
<dbReference type="InterPro" id="IPR004167">
    <property type="entry name" value="PSBD"/>
</dbReference>
<dbReference type="PROSITE" id="PS00189">
    <property type="entry name" value="LIPOYL"/>
    <property type="match status" value="1"/>
</dbReference>
<dbReference type="GO" id="GO:0004742">
    <property type="term" value="F:dihydrolipoyllysine-residue acetyltransferase activity"/>
    <property type="evidence" value="ECO:0007669"/>
    <property type="project" value="UniProtKB-EC"/>
</dbReference>
<dbReference type="Pfam" id="PF00364">
    <property type="entry name" value="Biotin_lipoyl"/>
    <property type="match status" value="1"/>
</dbReference>
<feature type="region of interest" description="Disordered" evidence="7">
    <location>
        <begin position="1"/>
        <end position="23"/>
    </location>
</feature>
<dbReference type="InterPro" id="IPR006257">
    <property type="entry name" value="LAT1"/>
</dbReference>
<evidence type="ECO:0000259" key="8">
    <source>
        <dbReference type="PROSITE" id="PS50968"/>
    </source>
</evidence>
<dbReference type="InterPro" id="IPR036625">
    <property type="entry name" value="E3-bd_dom_sf"/>
</dbReference>
<dbReference type="Pfam" id="PF02817">
    <property type="entry name" value="E3_binding"/>
    <property type="match status" value="1"/>
</dbReference>
<dbReference type="PROSITE" id="PS51826">
    <property type="entry name" value="PSBD"/>
    <property type="match status" value="1"/>
</dbReference>
<dbReference type="Gene3D" id="2.40.50.100">
    <property type="match status" value="1"/>
</dbReference>
<reference evidence="10 11" key="1">
    <citation type="journal article" date="2024" name="IMA Fungus">
        <title>IMA Genome - F19 : A genome assembly and annotation guide to empower mycologists, including annotated draft genome sequences of Ceratocystis pirilliformis, Diaporthe australafricana, Fusarium ophioides, Paecilomyces lecythidis, and Sporothrix stenoceras.</title>
        <authorList>
            <person name="Aylward J."/>
            <person name="Wilson A.M."/>
            <person name="Visagie C.M."/>
            <person name="Spraker J."/>
            <person name="Barnes I."/>
            <person name="Buitendag C."/>
            <person name="Ceriani C."/>
            <person name="Del Mar Angel L."/>
            <person name="du Plessis D."/>
            <person name="Fuchs T."/>
            <person name="Gasser K."/>
            <person name="Kramer D."/>
            <person name="Li W."/>
            <person name="Munsamy K."/>
            <person name="Piso A."/>
            <person name="Price J.L."/>
            <person name="Sonnekus B."/>
            <person name="Thomas C."/>
            <person name="van der Nest A."/>
            <person name="van Dijk A."/>
            <person name="van Heerden A."/>
            <person name="van Vuuren N."/>
            <person name="Yilmaz N."/>
            <person name="Duong T.A."/>
            <person name="van der Merwe N.A."/>
            <person name="Wingfield M.J."/>
            <person name="Wingfield B.D."/>
        </authorList>
    </citation>
    <scope>NUCLEOTIDE SEQUENCE [LARGE SCALE GENOMIC DNA]</scope>
    <source>
        <strain evidence="10 11">CMW 18300</strain>
    </source>
</reference>
<comment type="function">
    <text evidence="6">The pyruvate dehydrogenase complex catalyzes the overall conversion of pyruvate to acetyl-CoA and CO(2).</text>
</comment>
<comment type="catalytic activity">
    <reaction evidence="6">
        <text>N(6)-[(R)-dihydrolipoyl]-L-lysyl-[protein] + acetyl-CoA = N(6)-[(R)-S(8)-acetyldihydrolipoyl]-L-lysyl-[protein] + CoA</text>
        <dbReference type="Rhea" id="RHEA:17017"/>
        <dbReference type="Rhea" id="RHEA-COMP:10475"/>
        <dbReference type="Rhea" id="RHEA-COMP:10478"/>
        <dbReference type="ChEBI" id="CHEBI:57287"/>
        <dbReference type="ChEBI" id="CHEBI:57288"/>
        <dbReference type="ChEBI" id="CHEBI:83100"/>
        <dbReference type="ChEBI" id="CHEBI:83111"/>
        <dbReference type="EC" id="2.3.1.12"/>
    </reaction>
</comment>
<feature type="compositionally biased region" description="Polar residues" evidence="7">
    <location>
        <begin position="127"/>
        <end position="136"/>
    </location>
</feature>
<dbReference type="SUPFAM" id="SSF47005">
    <property type="entry name" value="Peripheral subunit-binding domain of 2-oxo acid dehydrogenase complex"/>
    <property type="match status" value="1"/>
</dbReference>
<dbReference type="Proteomes" id="UP001583177">
    <property type="component" value="Unassembled WGS sequence"/>
</dbReference>
<evidence type="ECO:0000256" key="4">
    <source>
        <dbReference type="ARBA" id="ARBA00022946"/>
    </source>
</evidence>
<dbReference type="Gene3D" id="3.30.559.10">
    <property type="entry name" value="Chloramphenicol acetyltransferase-like domain"/>
    <property type="match status" value="1"/>
</dbReference>
<dbReference type="InterPro" id="IPR000089">
    <property type="entry name" value="Biotin_lipoyl"/>
</dbReference>
<keyword evidence="5 6" id="KW-0012">Acyltransferase</keyword>
<feature type="compositionally biased region" description="Low complexity" evidence="7">
    <location>
        <begin position="175"/>
        <end position="189"/>
    </location>
</feature>
<evidence type="ECO:0000256" key="5">
    <source>
        <dbReference type="ARBA" id="ARBA00023315"/>
    </source>
</evidence>
<evidence type="ECO:0000256" key="1">
    <source>
        <dbReference type="ARBA" id="ARBA00007317"/>
    </source>
</evidence>
<keyword evidence="10" id="KW-0670">Pyruvate</keyword>
<dbReference type="SUPFAM" id="SSF51230">
    <property type="entry name" value="Single hybrid motif"/>
    <property type="match status" value="1"/>
</dbReference>
<feature type="compositionally biased region" description="Basic and acidic residues" evidence="7">
    <location>
        <begin position="97"/>
        <end position="108"/>
    </location>
</feature>
<dbReference type="NCBIfam" id="TIGR01349">
    <property type="entry name" value="PDHac_trf_mito"/>
    <property type="match status" value="1"/>
</dbReference>
<feature type="compositionally biased region" description="Polar residues" evidence="7">
    <location>
        <begin position="1"/>
        <end position="10"/>
    </location>
</feature>
<name>A0ABR3VW05_9PEZI</name>
<evidence type="ECO:0000313" key="10">
    <source>
        <dbReference type="EMBL" id="KAL1846481.1"/>
    </source>
</evidence>
<evidence type="ECO:0000256" key="7">
    <source>
        <dbReference type="SAM" id="MobiDB-lite"/>
    </source>
</evidence>
<dbReference type="PROSITE" id="PS50968">
    <property type="entry name" value="BIOTINYL_LIPOYL"/>
    <property type="match status" value="1"/>
</dbReference>
<keyword evidence="3 6" id="KW-0450">Lipoyl</keyword>
<dbReference type="Gene3D" id="4.10.320.10">
    <property type="entry name" value="E3-binding domain"/>
    <property type="match status" value="1"/>
</dbReference>
<evidence type="ECO:0000256" key="2">
    <source>
        <dbReference type="ARBA" id="ARBA00022679"/>
    </source>
</evidence>
<feature type="domain" description="Peripheral subunit-binding (PSBD)" evidence="9">
    <location>
        <begin position="139"/>
        <end position="176"/>
    </location>
</feature>
<dbReference type="InterPro" id="IPR001078">
    <property type="entry name" value="2-oxoacid_DH_actylTfrase"/>
</dbReference>
<dbReference type="PANTHER" id="PTHR23151">
    <property type="entry name" value="DIHYDROLIPOAMIDE ACETYL/SUCCINYL-TRANSFERASE-RELATED"/>
    <property type="match status" value="1"/>
</dbReference>
<comment type="similarity">
    <text evidence="1 6">Belongs to the 2-oxoacid dehydrogenase family.</text>
</comment>
<evidence type="ECO:0000256" key="3">
    <source>
        <dbReference type="ARBA" id="ARBA00022823"/>
    </source>
</evidence>
<dbReference type="EMBL" id="JAWRVE010000267">
    <property type="protein sequence ID" value="KAL1846481.1"/>
    <property type="molecule type" value="Genomic_DNA"/>
</dbReference>
<dbReference type="InterPro" id="IPR045257">
    <property type="entry name" value="E2/Pdx1"/>
</dbReference>
<comment type="caution">
    <text evidence="10">The sequence shown here is derived from an EMBL/GenBank/DDBJ whole genome shotgun (WGS) entry which is preliminary data.</text>
</comment>
<keyword evidence="4" id="KW-0809">Transit peptide</keyword>